<sequence length="169" mass="18035">MARIIASGLPLIRVHVLAGLYQRTVRGAMLCTLCSEKIYIKVSTAAEIQFENGQPNESIQHGATSARPCGGVVHGGPTHGPPEAQAAASHRETLRRCTPALAARESARVSGQRHTGHLREDGAKSRRLREGSVQLGTAERPYGDSIQCGERGEGGDGEEDAKVLVLRVH</sequence>
<evidence type="ECO:0000313" key="2">
    <source>
        <dbReference type="EMBL" id="MBW74557.1"/>
    </source>
</evidence>
<name>A0A2M4DAJ5_ANODA</name>
<proteinExistence type="predicted"/>
<organism evidence="2">
    <name type="scientific">Anopheles darlingi</name>
    <name type="common">Mosquito</name>
    <dbReference type="NCBI Taxonomy" id="43151"/>
    <lineage>
        <taxon>Eukaryota</taxon>
        <taxon>Metazoa</taxon>
        <taxon>Ecdysozoa</taxon>
        <taxon>Arthropoda</taxon>
        <taxon>Hexapoda</taxon>
        <taxon>Insecta</taxon>
        <taxon>Pterygota</taxon>
        <taxon>Neoptera</taxon>
        <taxon>Endopterygota</taxon>
        <taxon>Diptera</taxon>
        <taxon>Nematocera</taxon>
        <taxon>Culicoidea</taxon>
        <taxon>Culicidae</taxon>
        <taxon>Anophelinae</taxon>
        <taxon>Anopheles</taxon>
    </lineage>
</organism>
<accession>A0A2M4DAJ5</accession>
<reference evidence="2" key="1">
    <citation type="submission" date="2018-01" db="EMBL/GenBank/DDBJ databases">
        <title>An insight into the sialome of Amazonian anophelines.</title>
        <authorList>
            <person name="Ribeiro J.M."/>
            <person name="Scarpassa V."/>
            <person name="Calvo E."/>
        </authorList>
    </citation>
    <scope>NUCLEOTIDE SEQUENCE</scope>
</reference>
<dbReference type="AlphaFoldDB" id="A0A2M4DAJ5"/>
<feature type="compositionally biased region" description="Basic and acidic residues" evidence="1">
    <location>
        <begin position="117"/>
        <end position="130"/>
    </location>
</feature>
<feature type="region of interest" description="Disordered" evidence="1">
    <location>
        <begin position="70"/>
        <end position="90"/>
    </location>
</feature>
<dbReference type="EMBL" id="GGFL01010379">
    <property type="protein sequence ID" value="MBW74557.1"/>
    <property type="molecule type" value="Transcribed_RNA"/>
</dbReference>
<evidence type="ECO:0000256" key="1">
    <source>
        <dbReference type="SAM" id="MobiDB-lite"/>
    </source>
</evidence>
<feature type="region of interest" description="Disordered" evidence="1">
    <location>
        <begin position="102"/>
        <end position="160"/>
    </location>
</feature>
<protein>
    <submittedName>
        <fullName evidence="2">Putative secreted protein</fullName>
    </submittedName>
</protein>